<sequence>MKDEGPDALPLAIVLKAAPDIGHYAADPLQSWQDLTTMADFVRPMLGITAENWQFARQRLGDRTARIALACILQRFSAIRNPGAYLRRLTLVEDFRPGPMVMALLRSADPARG</sequence>
<proteinExistence type="predicted"/>
<reference evidence="3" key="1">
    <citation type="journal article" date="2019" name="Int. J. Syst. Evol. Microbiol.">
        <title>The Global Catalogue of Microorganisms (GCM) 10K type strain sequencing project: providing services to taxonomists for standard genome sequencing and annotation.</title>
        <authorList>
            <consortium name="The Broad Institute Genomics Platform"/>
            <consortium name="The Broad Institute Genome Sequencing Center for Infectious Disease"/>
            <person name="Wu L."/>
            <person name="Ma J."/>
        </authorList>
    </citation>
    <scope>NUCLEOTIDE SEQUENCE [LARGE SCALE GENOMIC DNA]</scope>
    <source>
        <strain evidence="3">KCTC 42473</strain>
    </source>
</reference>
<protein>
    <submittedName>
        <fullName evidence="2">Replication initiation protein RepC</fullName>
    </submittedName>
</protein>
<evidence type="ECO:0000259" key="1">
    <source>
        <dbReference type="Pfam" id="PF11800"/>
    </source>
</evidence>
<evidence type="ECO:0000313" key="3">
    <source>
        <dbReference type="Proteomes" id="UP001595539"/>
    </source>
</evidence>
<dbReference type="InterPro" id="IPR021760">
    <property type="entry name" value="RepC_C"/>
</dbReference>
<gene>
    <name evidence="2" type="primary">repC</name>
    <name evidence="2" type="ORF">ACFOM8_18970</name>
</gene>
<evidence type="ECO:0000313" key="2">
    <source>
        <dbReference type="EMBL" id="MFC3631517.1"/>
    </source>
</evidence>
<feature type="domain" description="Plasmid replication protein C C-terminal" evidence="1">
    <location>
        <begin position="10"/>
        <end position="106"/>
    </location>
</feature>
<accession>A0ABV7U9H6</accession>
<dbReference type="EMBL" id="JBHRXY010000032">
    <property type="protein sequence ID" value="MFC3631517.1"/>
    <property type="molecule type" value="Genomic_DNA"/>
</dbReference>
<comment type="caution">
    <text evidence="2">The sequence shown here is derived from an EMBL/GenBank/DDBJ whole genome shotgun (WGS) entry which is preliminary data.</text>
</comment>
<organism evidence="2 3">
    <name type="scientific">Paracoccus angustae</name>
    <dbReference type="NCBI Taxonomy" id="1671480"/>
    <lineage>
        <taxon>Bacteria</taxon>
        <taxon>Pseudomonadati</taxon>
        <taxon>Pseudomonadota</taxon>
        <taxon>Alphaproteobacteria</taxon>
        <taxon>Rhodobacterales</taxon>
        <taxon>Paracoccaceae</taxon>
        <taxon>Paracoccus</taxon>
    </lineage>
</organism>
<dbReference type="Pfam" id="PF11800">
    <property type="entry name" value="RP-C_C"/>
    <property type="match status" value="1"/>
</dbReference>
<dbReference type="Proteomes" id="UP001595539">
    <property type="component" value="Unassembled WGS sequence"/>
</dbReference>
<name>A0ABV7U9H6_9RHOB</name>
<keyword evidence="3" id="KW-1185">Reference proteome</keyword>